<evidence type="ECO:0000313" key="2">
    <source>
        <dbReference type="Proteomes" id="UP000322214"/>
    </source>
</evidence>
<evidence type="ECO:0000313" key="1">
    <source>
        <dbReference type="EMBL" id="QEG21612.1"/>
    </source>
</evidence>
<accession>A0A5B9P9J0</accession>
<reference evidence="1 2" key="1">
    <citation type="submission" date="2019-08" db="EMBL/GenBank/DDBJ databases">
        <title>Deep-cultivation of Planctomycetes and their phenomic and genomic characterization uncovers novel biology.</title>
        <authorList>
            <person name="Wiegand S."/>
            <person name="Jogler M."/>
            <person name="Boedeker C."/>
            <person name="Pinto D."/>
            <person name="Vollmers J."/>
            <person name="Rivas-Marin E."/>
            <person name="Kohn T."/>
            <person name="Peeters S.H."/>
            <person name="Heuer A."/>
            <person name="Rast P."/>
            <person name="Oberbeckmann S."/>
            <person name="Bunk B."/>
            <person name="Jeske O."/>
            <person name="Meyerdierks A."/>
            <person name="Storesund J.E."/>
            <person name="Kallscheuer N."/>
            <person name="Luecker S."/>
            <person name="Lage O.M."/>
            <person name="Pohl T."/>
            <person name="Merkel B.J."/>
            <person name="Hornburger P."/>
            <person name="Mueller R.-W."/>
            <person name="Bruemmer F."/>
            <person name="Labrenz M."/>
            <person name="Spormann A.M."/>
            <person name="Op den Camp H."/>
            <person name="Overmann J."/>
            <person name="Amann R."/>
            <person name="Jetten M.S.M."/>
            <person name="Mascher T."/>
            <person name="Medema M.H."/>
            <person name="Devos D.P."/>
            <person name="Kaster A.-K."/>
            <person name="Ovreas L."/>
            <person name="Rohde M."/>
            <person name="Galperin M.Y."/>
            <person name="Jogler C."/>
        </authorList>
    </citation>
    <scope>NUCLEOTIDE SEQUENCE [LARGE SCALE GENOMIC DNA]</scope>
    <source>
        <strain evidence="1 2">FC18</strain>
    </source>
</reference>
<name>A0A5B9P9J0_9BACT</name>
<dbReference type="AlphaFoldDB" id="A0A5B9P9J0"/>
<organism evidence="1 2">
    <name type="scientific">Mariniblastus fucicola</name>
    <dbReference type="NCBI Taxonomy" id="980251"/>
    <lineage>
        <taxon>Bacteria</taxon>
        <taxon>Pseudomonadati</taxon>
        <taxon>Planctomycetota</taxon>
        <taxon>Planctomycetia</taxon>
        <taxon>Pirellulales</taxon>
        <taxon>Pirellulaceae</taxon>
        <taxon>Mariniblastus</taxon>
    </lineage>
</organism>
<dbReference type="RefSeq" id="WP_075083235.1">
    <property type="nucleotide sequence ID" value="NZ_CP042912.1"/>
</dbReference>
<dbReference type="Proteomes" id="UP000322214">
    <property type="component" value="Chromosome"/>
</dbReference>
<gene>
    <name evidence="1" type="ORF">MFFC18_14700</name>
</gene>
<keyword evidence="2" id="KW-1185">Reference proteome</keyword>
<sequence>MDKLANQKRPKFTSKKGAKESGYFTGGQWFKKYRAPRRGENGIEFRGEHYFRDSQTEELFSRSKGTKLIGALKPGAQPVGQKRFRRVKFLVYRESDFNFEPKVVRKISPAKNVNLIDAIAKTTETANKFTLAARNSAERENHKRARGFRSRARKLFELADIGLRKGIVMEVVSYRGKRGGVHRYSAEGHEFRSRVAPPTWFDTKANSIREPKAGYRSRVRLMDATYTLEQLKDDPTLQW</sequence>
<dbReference type="KEGG" id="mff:MFFC18_14700"/>
<protein>
    <submittedName>
        <fullName evidence="1">Uncharacterized protein</fullName>
    </submittedName>
</protein>
<dbReference type="EMBL" id="CP042912">
    <property type="protein sequence ID" value="QEG21612.1"/>
    <property type="molecule type" value="Genomic_DNA"/>
</dbReference>
<proteinExistence type="predicted"/>